<protein>
    <submittedName>
        <fullName evidence="5">Hydrogenase</fullName>
    </submittedName>
</protein>
<dbReference type="CDD" id="cd00518">
    <property type="entry name" value="H2MP"/>
    <property type="match status" value="1"/>
</dbReference>
<evidence type="ECO:0000313" key="5">
    <source>
        <dbReference type="EMBL" id="GER90721.1"/>
    </source>
</evidence>
<keyword evidence="6" id="KW-1185">Reference proteome</keyword>
<dbReference type="InterPro" id="IPR023430">
    <property type="entry name" value="Pept_HybD-like_dom_sf"/>
</dbReference>
<comment type="similarity">
    <text evidence="1">Belongs to the peptidase A31 family.</text>
</comment>
<gene>
    <name evidence="5" type="primary">vhtD</name>
    <name evidence="5" type="ORF">KDW_48830</name>
</gene>
<comment type="caution">
    <text evidence="5">The sequence shown here is derived from an EMBL/GenBank/DDBJ whole genome shotgun (WGS) entry which is preliminary data.</text>
</comment>
<dbReference type="AlphaFoldDB" id="A0A5J4KW65"/>
<evidence type="ECO:0000256" key="4">
    <source>
        <dbReference type="ARBA" id="ARBA00022801"/>
    </source>
</evidence>
<accession>A0A5J4KW65</accession>
<keyword evidence="3" id="KW-0064">Aspartyl protease</keyword>
<organism evidence="5 6">
    <name type="scientific">Dictyobacter vulcani</name>
    <dbReference type="NCBI Taxonomy" id="2607529"/>
    <lineage>
        <taxon>Bacteria</taxon>
        <taxon>Bacillati</taxon>
        <taxon>Chloroflexota</taxon>
        <taxon>Ktedonobacteria</taxon>
        <taxon>Ktedonobacterales</taxon>
        <taxon>Dictyobacteraceae</taxon>
        <taxon>Dictyobacter</taxon>
    </lineage>
</organism>
<dbReference type="Pfam" id="PF01750">
    <property type="entry name" value="HycI"/>
    <property type="match status" value="1"/>
</dbReference>
<proteinExistence type="inferred from homology"/>
<dbReference type="Proteomes" id="UP000326912">
    <property type="component" value="Unassembled WGS sequence"/>
</dbReference>
<dbReference type="SUPFAM" id="SSF53163">
    <property type="entry name" value="HybD-like"/>
    <property type="match status" value="1"/>
</dbReference>
<dbReference type="Gene3D" id="3.40.50.1450">
    <property type="entry name" value="HybD-like"/>
    <property type="match status" value="1"/>
</dbReference>
<dbReference type="PANTHER" id="PTHR30302">
    <property type="entry name" value="HYDROGENASE 1 MATURATION PROTEASE"/>
    <property type="match status" value="1"/>
</dbReference>
<sequence length="151" mass="16326">MLLVGIGNPYRSDDRVGLLVIQMLKSKQLPGITCIEHNGDGADLLEIMAQAERVILIDAVKSGVVPGTIHRFDMHTTWWPSAMTFISSHAFGVGEAIQLARAIKQLPAYLLIYGIECSNFGTGTVLSPVVEQAVPGVVDLILEDIQASTLR</sequence>
<evidence type="ECO:0000313" key="6">
    <source>
        <dbReference type="Proteomes" id="UP000326912"/>
    </source>
</evidence>
<dbReference type="InterPro" id="IPR000671">
    <property type="entry name" value="Peptidase_A31"/>
</dbReference>
<name>A0A5J4KW65_9CHLR</name>
<reference evidence="5 6" key="1">
    <citation type="submission" date="2019-10" db="EMBL/GenBank/DDBJ databases">
        <title>Dictyobacter vulcani sp. nov., within the class Ktedonobacteria, isolated from soil of volcanic Mt. Zao.</title>
        <authorList>
            <person name="Zheng Y."/>
            <person name="Wang C.M."/>
            <person name="Sakai Y."/>
            <person name="Abe K."/>
            <person name="Yokota A."/>
            <person name="Yabe S."/>
        </authorList>
    </citation>
    <scope>NUCLEOTIDE SEQUENCE [LARGE SCALE GENOMIC DNA]</scope>
    <source>
        <strain evidence="5 6">W12</strain>
    </source>
</reference>
<keyword evidence="4" id="KW-0378">Hydrolase</keyword>
<dbReference type="PANTHER" id="PTHR30302:SF1">
    <property type="entry name" value="HYDROGENASE 2 MATURATION PROTEASE"/>
    <property type="match status" value="1"/>
</dbReference>
<evidence type="ECO:0000256" key="1">
    <source>
        <dbReference type="ARBA" id="ARBA00006814"/>
    </source>
</evidence>
<evidence type="ECO:0000256" key="2">
    <source>
        <dbReference type="ARBA" id="ARBA00022670"/>
    </source>
</evidence>
<dbReference type="GO" id="GO:0016485">
    <property type="term" value="P:protein processing"/>
    <property type="evidence" value="ECO:0007669"/>
    <property type="project" value="TreeGrafter"/>
</dbReference>
<dbReference type="GO" id="GO:0008047">
    <property type="term" value="F:enzyme activator activity"/>
    <property type="evidence" value="ECO:0007669"/>
    <property type="project" value="InterPro"/>
</dbReference>
<evidence type="ECO:0000256" key="3">
    <source>
        <dbReference type="ARBA" id="ARBA00022750"/>
    </source>
</evidence>
<dbReference type="EMBL" id="BKZW01000002">
    <property type="protein sequence ID" value="GER90721.1"/>
    <property type="molecule type" value="Genomic_DNA"/>
</dbReference>
<keyword evidence="2" id="KW-0645">Protease</keyword>
<dbReference type="GO" id="GO:0004190">
    <property type="term" value="F:aspartic-type endopeptidase activity"/>
    <property type="evidence" value="ECO:0007669"/>
    <property type="project" value="UniProtKB-KW"/>
</dbReference>
<dbReference type="NCBIfam" id="TIGR00072">
    <property type="entry name" value="hydrog_prot"/>
    <property type="match status" value="1"/>
</dbReference>